<dbReference type="Pfam" id="PF20408">
    <property type="entry name" value="Abhydrolase_11"/>
    <property type="match status" value="1"/>
</dbReference>
<gene>
    <name evidence="2" type="ORF">DFQ59_10479</name>
</gene>
<dbReference type="InterPro" id="IPR029058">
    <property type="entry name" value="AB_hydrolase_fold"/>
</dbReference>
<comment type="caution">
    <text evidence="2">The sequence shown here is derived from an EMBL/GenBank/DDBJ whole genome shotgun (WGS) entry which is preliminary data.</text>
</comment>
<dbReference type="InterPro" id="IPR046879">
    <property type="entry name" value="KANL3/Tex30_Abhydrolase"/>
</dbReference>
<evidence type="ECO:0000313" key="3">
    <source>
        <dbReference type="Proteomes" id="UP000252707"/>
    </source>
</evidence>
<dbReference type="Proteomes" id="UP000252707">
    <property type="component" value="Unassembled WGS sequence"/>
</dbReference>
<evidence type="ECO:0000259" key="1">
    <source>
        <dbReference type="Pfam" id="PF20408"/>
    </source>
</evidence>
<sequence length="226" mass="24788">MQRLERTIAIDDATAVSSVWLVPEDYRPGGGDAVVLAHGAGTDMHAPFLSALHEALARRGLLAVKFNFPYREQGRRAPDRAPRLEAAWRAVLEALERDPLSPRRVFIGGRSMGGRIATHLAAAGAAVDGLVLLGYPLHPAGRPERERSAHLQAIPCPMLFVQGSRDRLCGLDRLRQLVAALEPRARLHVIEEGDHGFAVPQRSGRTEQEVWTEIEAVVADWIAARQ</sequence>
<reference evidence="2 3" key="1">
    <citation type="submission" date="2018-07" db="EMBL/GenBank/DDBJ databases">
        <title>Genomic Encyclopedia of Type Strains, Phase IV (KMG-IV): sequencing the most valuable type-strain genomes for metagenomic binning, comparative biology and taxonomic classification.</title>
        <authorList>
            <person name="Goeker M."/>
        </authorList>
    </citation>
    <scope>NUCLEOTIDE SEQUENCE [LARGE SCALE GENOMIC DNA]</scope>
    <source>
        <strain evidence="2 3">DSM 26407</strain>
    </source>
</reference>
<dbReference type="RefSeq" id="WP_245937259.1">
    <property type="nucleotide sequence ID" value="NZ_QPJY01000004.1"/>
</dbReference>
<feature type="domain" description="KANL3/Tex30 alpha/beta hydrolase-like" evidence="1">
    <location>
        <begin position="33"/>
        <end position="222"/>
    </location>
</feature>
<proteinExistence type="predicted"/>
<dbReference type="InterPro" id="IPR026555">
    <property type="entry name" value="NSL3/Tex30"/>
</dbReference>
<protein>
    <recommendedName>
        <fullName evidence="1">KANL3/Tex30 alpha/beta hydrolase-like domain-containing protein</fullName>
    </recommendedName>
</protein>
<dbReference type="PANTHER" id="PTHR13136">
    <property type="entry name" value="TESTIS DEVELOPMENT PROTEIN PRTD"/>
    <property type="match status" value="1"/>
</dbReference>
<dbReference type="Gene3D" id="3.40.50.1820">
    <property type="entry name" value="alpha/beta hydrolase"/>
    <property type="match status" value="1"/>
</dbReference>
<evidence type="ECO:0000313" key="2">
    <source>
        <dbReference type="EMBL" id="RCX30643.1"/>
    </source>
</evidence>
<dbReference type="EMBL" id="QPJY01000004">
    <property type="protein sequence ID" value="RCX30643.1"/>
    <property type="molecule type" value="Genomic_DNA"/>
</dbReference>
<dbReference type="AlphaFoldDB" id="A0A369CA86"/>
<organism evidence="2 3">
    <name type="scientific">Thioalbus denitrificans</name>
    <dbReference type="NCBI Taxonomy" id="547122"/>
    <lineage>
        <taxon>Bacteria</taxon>
        <taxon>Pseudomonadati</taxon>
        <taxon>Pseudomonadota</taxon>
        <taxon>Gammaproteobacteria</taxon>
        <taxon>Chromatiales</taxon>
        <taxon>Ectothiorhodospiraceae</taxon>
        <taxon>Thioalbus</taxon>
    </lineage>
</organism>
<dbReference type="PANTHER" id="PTHR13136:SF11">
    <property type="entry name" value="TESTIS-EXPRESSED PROTEIN 30"/>
    <property type="match status" value="1"/>
</dbReference>
<keyword evidence="3" id="KW-1185">Reference proteome</keyword>
<dbReference type="SUPFAM" id="SSF53474">
    <property type="entry name" value="alpha/beta-Hydrolases"/>
    <property type="match status" value="1"/>
</dbReference>
<accession>A0A369CA86</accession>
<name>A0A369CA86_9GAMM</name>